<keyword evidence="1" id="KW-0472">Membrane</keyword>
<organism evidence="2 3">
    <name type="scientific">Lupinus albus</name>
    <name type="common">White lupine</name>
    <name type="synonym">Lupinus termis</name>
    <dbReference type="NCBI Taxonomy" id="3870"/>
    <lineage>
        <taxon>Eukaryota</taxon>
        <taxon>Viridiplantae</taxon>
        <taxon>Streptophyta</taxon>
        <taxon>Embryophyta</taxon>
        <taxon>Tracheophyta</taxon>
        <taxon>Spermatophyta</taxon>
        <taxon>Magnoliopsida</taxon>
        <taxon>eudicotyledons</taxon>
        <taxon>Gunneridae</taxon>
        <taxon>Pentapetalae</taxon>
        <taxon>rosids</taxon>
        <taxon>fabids</taxon>
        <taxon>Fabales</taxon>
        <taxon>Fabaceae</taxon>
        <taxon>Papilionoideae</taxon>
        <taxon>50 kb inversion clade</taxon>
        <taxon>genistoids sensu lato</taxon>
        <taxon>core genistoids</taxon>
        <taxon>Genisteae</taxon>
        <taxon>Lupinus</taxon>
    </lineage>
</organism>
<dbReference type="PANTHER" id="PTHR11895:SF67">
    <property type="entry name" value="AMIDASE DOMAIN-CONTAINING PROTEIN"/>
    <property type="match status" value="1"/>
</dbReference>
<name>A0A6A4PN84_LUPAL</name>
<dbReference type="EMBL" id="WOCE01000012">
    <property type="protein sequence ID" value="KAE9602754.1"/>
    <property type="molecule type" value="Genomic_DNA"/>
</dbReference>
<gene>
    <name evidence="2" type="ORF">Lalb_Chr12g0202941</name>
</gene>
<dbReference type="AlphaFoldDB" id="A0A6A4PN84"/>
<dbReference type="InterPro" id="IPR000120">
    <property type="entry name" value="Amidase"/>
</dbReference>
<sequence>MGLFNSKSVVYRPVNDINLGPDSTEIYLQANVKAPRMTGILVMIFAWFLESRIFGTLLMYILKRDNLIHKLITDAELEEPPLYVPLHHFEDPMEQEIKCLDSALTPAEKVHVAVNCLPTYSEKALTETKDSFYRWTIMDYYKAYSSGDITPTMVAERFIAAVGESSRMGFFIDYNAGDILRQAKESTLRYQKGEPISVLDGIPVAIKDEIDCLPYPTTGNVKFFYHYSRAAENRGAT</sequence>
<dbReference type="OrthoDB" id="1730701at2759"/>
<evidence type="ECO:0000313" key="3">
    <source>
        <dbReference type="Proteomes" id="UP000447434"/>
    </source>
</evidence>
<keyword evidence="2" id="KW-0378">Hydrolase</keyword>
<dbReference type="Proteomes" id="UP000447434">
    <property type="component" value="Chromosome 12"/>
</dbReference>
<reference evidence="3" key="1">
    <citation type="journal article" date="2020" name="Nat. Commun.">
        <title>Genome sequence of the cluster root forming white lupin.</title>
        <authorList>
            <person name="Hufnagel B."/>
            <person name="Marques A."/>
            <person name="Soriano A."/>
            <person name="Marques L."/>
            <person name="Divol F."/>
            <person name="Doumas P."/>
            <person name="Sallet E."/>
            <person name="Mancinotti D."/>
            <person name="Carrere S."/>
            <person name="Marande W."/>
            <person name="Arribat S."/>
            <person name="Keller J."/>
            <person name="Huneau C."/>
            <person name="Blein T."/>
            <person name="Aime D."/>
            <person name="Laguerre M."/>
            <person name="Taylor J."/>
            <person name="Schubert V."/>
            <person name="Nelson M."/>
            <person name="Geu-Flores F."/>
            <person name="Crespi M."/>
            <person name="Gallardo-Guerrero K."/>
            <person name="Delaux P.-M."/>
            <person name="Salse J."/>
            <person name="Berges H."/>
            <person name="Guyot R."/>
            <person name="Gouzy J."/>
            <person name="Peret B."/>
        </authorList>
    </citation>
    <scope>NUCLEOTIDE SEQUENCE [LARGE SCALE GENOMIC DNA]</scope>
    <source>
        <strain evidence="3">cv. Amiga</strain>
    </source>
</reference>
<protein>
    <submittedName>
        <fullName evidence="2">Putative hydrolase</fullName>
    </submittedName>
</protein>
<keyword evidence="1" id="KW-0812">Transmembrane</keyword>
<evidence type="ECO:0000313" key="2">
    <source>
        <dbReference type="EMBL" id="KAE9602754.1"/>
    </source>
</evidence>
<dbReference type="Gene3D" id="3.90.1300.10">
    <property type="entry name" value="Amidase signature (AS) domain"/>
    <property type="match status" value="1"/>
</dbReference>
<evidence type="ECO:0000256" key="1">
    <source>
        <dbReference type="SAM" id="Phobius"/>
    </source>
</evidence>
<dbReference type="SUPFAM" id="SSF75304">
    <property type="entry name" value="Amidase signature (AS) enzymes"/>
    <property type="match status" value="1"/>
</dbReference>
<dbReference type="InterPro" id="IPR036928">
    <property type="entry name" value="AS_sf"/>
</dbReference>
<accession>A0A6A4PN84</accession>
<keyword evidence="1" id="KW-1133">Transmembrane helix</keyword>
<comment type="caution">
    <text evidence="2">The sequence shown here is derived from an EMBL/GenBank/DDBJ whole genome shotgun (WGS) entry which is preliminary data.</text>
</comment>
<dbReference type="PANTHER" id="PTHR11895">
    <property type="entry name" value="TRANSAMIDASE"/>
    <property type="match status" value="1"/>
</dbReference>
<feature type="transmembrane region" description="Helical" evidence="1">
    <location>
        <begin position="40"/>
        <end position="62"/>
    </location>
</feature>
<keyword evidence="3" id="KW-1185">Reference proteome</keyword>
<proteinExistence type="predicted"/>
<dbReference type="GO" id="GO:0016787">
    <property type="term" value="F:hydrolase activity"/>
    <property type="evidence" value="ECO:0007669"/>
    <property type="project" value="UniProtKB-KW"/>
</dbReference>